<dbReference type="VEuPathDB" id="FungiDB:PITG_10182"/>
<gene>
    <name evidence="2" type="ORF">PITG_10182</name>
</gene>
<protein>
    <submittedName>
        <fullName evidence="2">Uncharacterized protein</fullName>
    </submittedName>
</protein>
<keyword evidence="3" id="KW-1185">Reference proteome</keyword>
<dbReference type="KEGG" id="pif:PITG_10182"/>
<accession>D0NEI8</accession>
<name>D0NEI8_PHYIT</name>
<dbReference type="RefSeq" id="XP_002902707.1">
    <property type="nucleotide sequence ID" value="XM_002902661.1"/>
</dbReference>
<feature type="compositionally biased region" description="Polar residues" evidence="1">
    <location>
        <begin position="1"/>
        <end position="14"/>
    </location>
</feature>
<dbReference type="OrthoDB" id="10526738at2759"/>
<organism evidence="2 3">
    <name type="scientific">Phytophthora infestans (strain T30-4)</name>
    <name type="common">Potato late blight agent</name>
    <dbReference type="NCBI Taxonomy" id="403677"/>
    <lineage>
        <taxon>Eukaryota</taxon>
        <taxon>Sar</taxon>
        <taxon>Stramenopiles</taxon>
        <taxon>Oomycota</taxon>
        <taxon>Peronosporomycetes</taxon>
        <taxon>Peronosporales</taxon>
        <taxon>Peronosporaceae</taxon>
        <taxon>Phytophthora</taxon>
    </lineage>
</organism>
<proteinExistence type="predicted"/>
<dbReference type="InParanoid" id="D0NEI8"/>
<feature type="region of interest" description="Disordered" evidence="1">
    <location>
        <begin position="1"/>
        <end position="20"/>
    </location>
</feature>
<dbReference type="Proteomes" id="UP000006643">
    <property type="component" value="Unassembled WGS sequence"/>
</dbReference>
<dbReference type="HOGENOM" id="CLU_2611207_0_0_1"/>
<dbReference type="AlphaFoldDB" id="D0NEI8"/>
<dbReference type="GeneID" id="9461353"/>
<evidence type="ECO:0000256" key="1">
    <source>
        <dbReference type="SAM" id="MobiDB-lite"/>
    </source>
</evidence>
<evidence type="ECO:0000313" key="3">
    <source>
        <dbReference type="Proteomes" id="UP000006643"/>
    </source>
</evidence>
<evidence type="ECO:0000313" key="2">
    <source>
        <dbReference type="EMBL" id="EEY56633.1"/>
    </source>
</evidence>
<sequence>MSSMPWSLAQTSLSGAGARRQREFDQTVLAHRHVNGAFRHIPTAAADYASRLMLEPGTDACNEKKFTPWFTADKVLGLE</sequence>
<reference evidence="3" key="1">
    <citation type="journal article" date="2009" name="Nature">
        <title>Genome sequence and analysis of the Irish potato famine pathogen Phytophthora infestans.</title>
        <authorList>
            <consortium name="The Broad Institute Genome Sequencing Platform"/>
            <person name="Haas B.J."/>
            <person name="Kamoun S."/>
            <person name="Zody M.C."/>
            <person name="Jiang R.H."/>
            <person name="Handsaker R.E."/>
            <person name="Cano L.M."/>
            <person name="Grabherr M."/>
            <person name="Kodira C.D."/>
            <person name="Raffaele S."/>
            <person name="Torto-Alalibo T."/>
            <person name="Bozkurt T.O."/>
            <person name="Ah-Fong A.M."/>
            <person name="Alvarado L."/>
            <person name="Anderson V.L."/>
            <person name="Armstrong M.R."/>
            <person name="Avrova A."/>
            <person name="Baxter L."/>
            <person name="Beynon J."/>
            <person name="Boevink P.C."/>
            <person name="Bollmann S.R."/>
            <person name="Bos J.I."/>
            <person name="Bulone V."/>
            <person name="Cai G."/>
            <person name="Cakir C."/>
            <person name="Carrington J.C."/>
            <person name="Chawner M."/>
            <person name="Conti L."/>
            <person name="Costanzo S."/>
            <person name="Ewan R."/>
            <person name="Fahlgren N."/>
            <person name="Fischbach M.A."/>
            <person name="Fugelstad J."/>
            <person name="Gilroy E.M."/>
            <person name="Gnerre S."/>
            <person name="Green P.J."/>
            <person name="Grenville-Briggs L.J."/>
            <person name="Griffith J."/>
            <person name="Grunwald N.J."/>
            <person name="Horn K."/>
            <person name="Horner N.R."/>
            <person name="Hu C.H."/>
            <person name="Huitema E."/>
            <person name="Jeong D.H."/>
            <person name="Jones A.M."/>
            <person name="Jones J.D."/>
            <person name="Jones R.W."/>
            <person name="Karlsson E.K."/>
            <person name="Kunjeti S.G."/>
            <person name="Lamour K."/>
            <person name="Liu Z."/>
            <person name="Ma L."/>
            <person name="Maclean D."/>
            <person name="Chibucos M.C."/>
            <person name="McDonald H."/>
            <person name="McWalters J."/>
            <person name="Meijer H.J."/>
            <person name="Morgan W."/>
            <person name="Morris P.F."/>
            <person name="Munro C.A."/>
            <person name="O'Neill K."/>
            <person name="Ospina-Giraldo M."/>
            <person name="Pinzon A."/>
            <person name="Pritchard L."/>
            <person name="Ramsahoye B."/>
            <person name="Ren Q."/>
            <person name="Restrepo S."/>
            <person name="Roy S."/>
            <person name="Sadanandom A."/>
            <person name="Savidor A."/>
            <person name="Schornack S."/>
            <person name="Schwartz D.C."/>
            <person name="Schumann U.D."/>
            <person name="Schwessinger B."/>
            <person name="Seyer L."/>
            <person name="Sharpe T."/>
            <person name="Silvar C."/>
            <person name="Song J."/>
            <person name="Studholme D.J."/>
            <person name="Sykes S."/>
            <person name="Thines M."/>
            <person name="van de Vondervoort P.J."/>
            <person name="Phuntumart V."/>
            <person name="Wawra S."/>
            <person name="Weide R."/>
            <person name="Win J."/>
            <person name="Young C."/>
            <person name="Zhou S."/>
            <person name="Fry W."/>
            <person name="Meyers B.C."/>
            <person name="van West P."/>
            <person name="Ristaino J."/>
            <person name="Govers F."/>
            <person name="Birch P.R."/>
            <person name="Whisson S.C."/>
            <person name="Judelson H.S."/>
            <person name="Nusbaum C."/>
        </authorList>
    </citation>
    <scope>NUCLEOTIDE SEQUENCE [LARGE SCALE GENOMIC DNA]</scope>
    <source>
        <strain evidence="3">T30-4</strain>
    </source>
</reference>
<dbReference type="EMBL" id="DS028134">
    <property type="protein sequence ID" value="EEY56633.1"/>
    <property type="molecule type" value="Genomic_DNA"/>
</dbReference>